<evidence type="ECO:0000313" key="6">
    <source>
        <dbReference type="Proteomes" id="UP000195331"/>
    </source>
</evidence>
<feature type="compositionally biased region" description="Gly residues" evidence="2">
    <location>
        <begin position="393"/>
        <end position="408"/>
    </location>
</feature>
<evidence type="ECO:0000259" key="3">
    <source>
        <dbReference type="Pfam" id="PF00823"/>
    </source>
</evidence>
<protein>
    <recommendedName>
        <fullName evidence="7">PPE family domain-containing protein</fullName>
    </recommendedName>
</protein>
<dbReference type="Gene3D" id="1.20.1260.20">
    <property type="entry name" value="PPE superfamily"/>
    <property type="match status" value="1"/>
</dbReference>
<evidence type="ECO:0000313" key="5">
    <source>
        <dbReference type="EMBL" id="ART74386.1"/>
    </source>
</evidence>
<evidence type="ECO:0000259" key="4">
    <source>
        <dbReference type="Pfam" id="PF00934"/>
    </source>
</evidence>
<gene>
    <name evidence="5" type="ORF">BTO20_37850</name>
</gene>
<feature type="compositionally biased region" description="Basic and acidic residues" evidence="2">
    <location>
        <begin position="503"/>
        <end position="536"/>
    </location>
</feature>
<dbReference type="AlphaFoldDB" id="A0A1Y0CHF9"/>
<feature type="compositionally biased region" description="Low complexity" evidence="2">
    <location>
        <begin position="412"/>
        <end position="427"/>
    </location>
</feature>
<evidence type="ECO:0000256" key="2">
    <source>
        <dbReference type="SAM" id="MobiDB-lite"/>
    </source>
</evidence>
<organism evidence="5 6">
    <name type="scientific">Mycobacterium dioxanotrophicus</name>
    <dbReference type="NCBI Taxonomy" id="482462"/>
    <lineage>
        <taxon>Bacteria</taxon>
        <taxon>Bacillati</taxon>
        <taxon>Actinomycetota</taxon>
        <taxon>Actinomycetes</taxon>
        <taxon>Mycobacteriales</taxon>
        <taxon>Mycobacteriaceae</taxon>
        <taxon>Mycobacterium</taxon>
    </lineage>
</organism>
<feature type="region of interest" description="Disordered" evidence="2">
    <location>
        <begin position="375"/>
        <end position="536"/>
    </location>
</feature>
<sequence length="536" mass="52940">MAALDADPDDLRAHAARIDSIRAAVSPAALPVAFVPAGSDPASVVAANSISAQAAETVNALWSAWRQLGETADKLRASATGYQSQDQTAQANLSKVDGAWSSTAARPSIPAVQAAPVAVPTVYTASPVASPEALSAALHSGPGATSPETFAAAWSDHAGAVETAAADLHSLKGNLGSTWSGSAHDGADRTVSGVHSDLVSHGESVTKVSGWASTHAADFRTAVDPSAGVPHPVKFTAWNANLDNAVAAESQHPGVYTAAVLQAQSDLSQGYTQAGTAYGQYAIDPVTGQAVDPLTGKPVDPATGQPLGDDVADAASDDQGASDPEQMLSMGGQLLTGILGGAVGAVGAAIGAVAQAGQQGVQMATSSLGQLAKSATSANTPDLSTPDLSSSDFGGGGGNFGGGGGGGEATEPAAAMGPSMGTAAAPPGASPPPPTGPSVRATSDAGPGSRGMGGMGAPYMPMGGGAMSPSGLGGGSKSEASPNGKKLVAPSRANSERVIGQIENDRMASKTERRNQKMEESRRAKAAETKIDSKQE</sequence>
<feature type="compositionally biased region" description="Gly residues" evidence="2">
    <location>
        <begin position="448"/>
        <end position="476"/>
    </location>
</feature>
<proteinExistence type="inferred from homology"/>
<dbReference type="InterPro" id="IPR000030">
    <property type="entry name" value="PPE_dom"/>
</dbReference>
<comment type="similarity">
    <text evidence="1">Belongs to the mycobacterial PPE family.</text>
</comment>
<feature type="compositionally biased region" description="Low complexity" evidence="2">
    <location>
        <begin position="380"/>
        <end position="392"/>
    </location>
</feature>
<geneLocation type="plasmid" evidence="5 6">
    <name>unnamed2</name>
</geneLocation>
<dbReference type="OrthoDB" id="4753873at2"/>
<dbReference type="EMBL" id="CP020811">
    <property type="protein sequence ID" value="ART74386.1"/>
    <property type="molecule type" value="Genomic_DNA"/>
</dbReference>
<dbReference type="Proteomes" id="UP000195331">
    <property type="component" value="Plasmid unnamed2"/>
</dbReference>
<dbReference type="InterPro" id="IPR038332">
    <property type="entry name" value="PPE_sf"/>
</dbReference>
<dbReference type="KEGG" id="mdx:BTO20_37850"/>
<evidence type="ECO:0008006" key="7">
    <source>
        <dbReference type="Google" id="ProtNLM"/>
    </source>
</evidence>
<reference evidence="5 6" key="1">
    <citation type="submission" date="2017-04" db="EMBL/GenBank/DDBJ databases">
        <title>Whole Genome Sequence of 1,4-Dioxane Degrading Bacterium Mycobacterium dioxanotrophicus PH-06.</title>
        <authorList>
            <person name="He Y."/>
        </authorList>
    </citation>
    <scope>NUCLEOTIDE SEQUENCE [LARGE SCALE GENOMIC DNA]</scope>
    <source>
        <strain evidence="5 6">PH-06</strain>
        <plasmid evidence="5 6">unnamed2</plasmid>
    </source>
</reference>
<dbReference type="Pfam" id="PF00934">
    <property type="entry name" value="PE"/>
    <property type="match status" value="1"/>
</dbReference>
<keyword evidence="6" id="KW-1185">Reference proteome</keyword>
<feature type="domain" description="PPE" evidence="3">
    <location>
        <begin position="129"/>
        <end position="282"/>
    </location>
</feature>
<name>A0A1Y0CHF9_9MYCO</name>
<feature type="region of interest" description="Disordered" evidence="2">
    <location>
        <begin position="293"/>
        <end position="326"/>
    </location>
</feature>
<dbReference type="RefSeq" id="WP_087083666.1">
    <property type="nucleotide sequence ID" value="NZ_CP020811.1"/>
</dbReference>
<dbReference type="InterPro" id="IPR000084">
    <property type="entry name" value="PE-PGRS_N"/>
</dbReference>
<feature type="domain" description="PE" evidence="4">
    <location>
        <begin position="5"/>
        <end position="88"/>
    </location>
</feature>
<dbReference type="SUPFAM" id="SSF140459">
    <property type="entry name" value="PE/PPE dimer-like"/>
    <property type="match status" value="1"/>
</dbReference>
<accession>A0A1Y0CHF9</accession>
<evidence type="ECO:0000256" key="1">
    <source>
        <dbReference type="ARBA" id="ARBA00010652"/>
    </source>
</evidence>
<keyword evidence="5" id="KW-0614">Plasmid</keyword>
<dbReference type="Pfam" id="PF00823">
    <property type="entry name" value="PPE"/>
    <property type="match status" value="1"/>
</dbReference>